<protein>
    <recommendedName>
        <fullName evidence="1">DUF6879 domain-containing protein</fullName>
    </recommendedName>
</protein>
<organism evidence="2 3">
    <name type="scientific">Nocardia otitidiscaviarum</name>
    <dbReference type="NCBI Taxonomy" id="1823"/>
    <lineage>
        <taxon>Bacteria</taxon>
        <taxon>Bacillati</taxon>
        <taxon>Actinomycetota</taxon>
        <taxon>Actinomycetes</taxon>
        <taxon>Mycobacteriales</taxon>
        <taxon>Nocardiaceae</taxon>
        <taxon>Nocardia</taxon>
    </lineage>
</organism>
<reference evidence="2 3" key="1">
    <citation type="submission" date="2018-06" db="EMBL/GenBank/DDBJ databases">
        <authorList>
            <consortium name="Pathogen Informatics"/>
            <person name="Doyle S."/>
        </authorList>
    </citation>
    <scope>NUCLEOTIDE SEQUENCE [LARGE SCALE GENOMIC DNA]</scope>
    <source>
        <strain evidence="2 3">NCTC1934</strain>
    </source>
</reference>
<dbReference type="InterPro" id="IPR049244">
    <property type="entry name" value="DUF6879"/>
</dbReference>
<evidence type="ECO:0000313" key="2">
    <source>
        <dbReference type="EMBL" id="SUA76361.1"/>
    </source>
</evidence>
<gene>
    <name evidence="2" type="ORF">NCTC1934_02512</name>
</gene>
<dbReference type="EMBL" id="UGRY01000002">
    <property type="protein sequence ID" value="SUA76361.1"/>
    <property type="molecule type" value="Genomic_DNA"/>
</dbReference>
<evidence type="ECO:0000259" key="1">
    <source>
        <dbReference type="Pfam" id="PF21806"/>
    </source>
</evidence>
<evidence type="ECO:0000313" key="3">
    <source>
        <dbReference type="Proteomes" id="UP000255467"/>
    </source>
</evidence>
<dbReference type="Pfam" id="PF21806">
    <property type="entry name" value="DUF6879"/>
    <property type="match status" value="1"/>
</dbReference>
<feature type="domain" description="DUF6879" evidence="1">
    <location>
        <begin position="8"/>
        <end position="170"/>
    </location>
</feature>
<proteinExistence type="predicted"/>
<name>A0A378YIP5_9NOCA</name>
<dbReference type="RefSeq" id="WP_039817351.1">
    <property type="nucleotide sequence ID" value="NZ_UGRY01000002.1"/>
</dbReference>
<keyword evidence="3" id="KW-1185">Reference proteome</keyword>
<dbReference type="AlphaFoldDB" id="A0A378YIP5"/>
<sequence length="171" mass="19474">MLHLTFDDLARAFRTHRRAFHLEVRDDYSGVAGEADRVRRFLEGQPQDPTASARWHALIRDVTGAGCAVQRVRVITEPHGDYTRFSVGTTAANIEVGEDIRWLPRQNAPADLPDDDWWLFDDDMAAYTVFNHDGTAEPGWAATTDPVVTAHYAQRRDELWAKAVRHTEYAR</sequence>
<dbReference type="Proteomes" id="UP000255467">
    <property type="component" value="Unassembled WGS sequence"/>
</dbReference>
<accession>A0A378YIP5</accession>
<dbReference type="OrthoDB" id="3821358at2"/>